<organism evidence="6 7">
    <name type="scientific">Tetraodon nigroviridis</name>
    <name type="common">Spotted green pufferfish</name>
    <name type="synonym">Chelonodon nigroviridis</name>
    <dbReference type="NCBI Taxonomy" id="99883"/>
    <lineage>
        <taxon>Eukaryota</taxon>
        <taxon>Metazoa</taxon>
        <taxon>Chordata</taxon>
        <taxon>Craniata</taxon>
        <taxon>Vertebrata</taxon>
        <taxon>Euteleostomi</taxon>
        <taxon>Actinopterygii</taxon>
        <taxon>Neopterygii</taxon>
        <taxon>Teleostei</taxon>
        <taxon>Neoteleostei</taxon>
        <taxon>Acanthomorphata</taxon>
        <taxon>Eupercaria</taxon>
        <taxon>Tetraodontiformes</taxon>
        <taxon>Tetradontoidea</taxon>
        <taxon>Tetraodontidae</taxon>
        <taxon>Tetraodon</taxon>
    </lineage>
</organism>
<dbReference type="SMART" id="SM00020">
    <property type="entry name" value="Tryp_SPc"/>
    <property type="match status" value="1"/>
</dbReference>
<reference evidence="6" key="2">
    <citation type="submission" date="2025-08" db="UniProtKB">
        <authorList>
            <consortium name="Ensembl"/>
        </authorList>
    </citation>
    <scope>IDENTIFICATION</scope>
</reference>
<evidence type="ECO:0000313" key="6">
    <source>
        <dbReference type="Ensembl" id="ENSTNIP00000006320.1"/>
    </source>
</evidence>
<dbReference type="AlphaFoldDB" id="H3CDJ7"/>
<keyword evidence="1" id="KW-0645">Protease</keyword>
<dbReference type="FunFam" id="2.40.10.10:FF:000053">
    <property type="entry name" value="Neurotrypsin"/>
    <property type="match status" value="1"/>
</dbReference>
<keyword evidence="3" id="KW-0720">Serine protease</keyword>
<dbReference type="PROSITE" id="PS00135">
    <property type="entry name" value="TRYPSIN_SER"/>
    <property type="match status" value="1"/>
</dbReference>
<proteinExistence type="predicted"/>
<dbReference type="InParanoid" id="H3CDJ7"/>
<dbReference type="HOGENOM" id="CLU_006842_0_4_1"/>
<dbReference type="InterPro" id="IPR001254">
    <property type="entry name" value="Trypsin_dom"/>
</dbReference>
<dbReference type="GO" id="GO:0006508">
    <property type="term" value="P:proteolysis"/>
    <property type="evidence" value="ECO:0007669"/>
    <property type="project" value="UniProtKB-KW"/>
</dbReference>
<protein>
    <recommendedName>
        <fullName evidence="5">Peptidase S1 domain-containing protein</fullName>
    </recommendedName>
</protein>
<dbReference type="PRINTS" id="PR00722">
    <property type="entry name" value="CHYMOTRYPSIN"/>
</dbReference>
<dbReference type="Proteomes" id="UP000007303">
    <property type="component" value="Unassembled WGS sequence"/>
</dbReference>
<dbReference type="PANTHER" id="PTHR24252:SF7">
    <property type="entry name" value="HYALIN"/>
    <property type="match status" value="1"/>
</dbReference>
<sequence>CGATLIDTCWVLTSAHCFKRYGNATKQYKVRVGDYHSLVPEEYEEEYAIDQILLHPNYNSHSNDYDLALVRLLPGVLGHIRQVLPVCLPVKRERVLKQASNCYITGWGDTGSSSYVFMTLQQASLSLLPRRHCEQHFHGTFTSRMLCAGSTHPERRVDSCRGDSGGPLVCERPGGGWVVYGVTSWGHACRTQQSPGVYTKVSAFSLWIQKVIGRT</sequence>
<evidence type="ECO:0000313" key="7">
    <source>
        <dbReference type="Proteomes" id="UP000007303"/>
    </source>
</evidence>
<dbReference type="Gene3D" id="2.40.10.10">
    <property type="entry name" value="Trypsin-like serine proteases"/>
    <property type="match status" value="1"/>
</dbReference>
<dbReference type="Ensembl" id="ENSTNIT00000006469.1">
    <property type="protein sequence ID" value="ENSTNIP00000006320.1"/>
    <property type="gene ID" value="ENSTNIG00000003720.1"/>
</dbReference>
<feature type="domain" description="Peptidase S1" evidence="5">
    <location>
        <begin position="1"/>
        <end position="213"/>
    </location>
</feature>
<dbReference type="OMA" id="QASNCYI"/>
<reference evidence="7" key="1">
    <citation type="journal article" date="2004" name="Nature">
        <title>Genome duplication in the teleost fish Tetraodon nigroviridis reveals the early vertebrate proto-karyotype.</title>
        <authorList>
            <person name="Jaillon O."/>
            <person name="Aury J.-M."/>
            <person name="Brunet F."/>
            <person name="Petit J.-L."/>
            <person name="Stange-Thomann N."/>
            <person name="Mauceli E."/>
            <person name="Bouneau L."/>
            <person name="Fischer C."/>
            <person name="Ozouf-Costaz C."/>
            <person name="Bernot A."/>
            <person name="Nicaud S."/>
            <person name="Jaffe D."/>
            <person name="Fisher S."/>
            <person name="Lutfalla G."/>
            <person name="Dossat C."/>
            <person name="Segurens B."/>
            <person name="Dasilva C."/>
            <person name="Salanoubat M."/>
            <person name="Levy M."/>
            <person name="Boudet N."/>
            <person name="Castellano S."/>
            <person name="Anthouard V."/>
            <person name="Jubin C."/>
            <person name="Castelli V."/>
            <person name="Katinka M."/>
            <person name="Vacherie B."/>
            <person name="Biemont C."/>
            <person name="Skalli Z."/>
            <person name="Cattolico L."/>
            <person name="Poulain J."/>
            <person name="De Berardinis V."/>
            <person name="Cruaud C."/>
            <person name="Duprat S."/>
            <person name="Brottier P."/>
            <person name="Coutanceau J.-P."/>
            <person name="Gouzy J."/>
            <person name="Parra G."/>
            <person name="Lardier G."/>
            <person name="Chapple C."/>
            <person name="McKernan K.J."/>
            <person name="McEwan P."/>
            <person name="Bosak S."/>
            <person name="Kellis M."/>
            <person name="Volff J.-N."/>
            <person name="Guigo R."/>
            <person name="Zody M.C."/>
            <person name="Mesirov J."/>
            <person name="Lindblad-Toh K."/>
            <person name="Birren B."/>
            <person name="Nusbaum C."/>
            <person name="Kahn D."/>
            <person name="Robinson-Rechavi M."/>
            <person name="Laudet V."/>
            <person name="Schachter V."/>
            <person name="Quetier F."/>
            <person name="Saurin W."/>
            <person name="Scarpelli C."/>
            <person name="Wincker P."/>
            <person name="Lander E.S."/>
            <person name="Weissenbach J."/>
            <person name="Roest Crollius H."/>
        </authorList>
    </citation>
    <scope>NUCLEOTIDE SEQUENCE [LARGE SCALE GENOMIC DNA]</scope>
</reference>
<dbReference type="InterPro" id="IPR001314">
    <property type="entry name" value="Peptidase_S1A"/>
</dbReference>
<keyword evidence="2" id="KW-0378">Hydrolase</keyword>
<dbReference type="InterPro" id="IPR033116">
    <property type="entry name" value="TRYPSIN_SER"/>
</dbReference>
<reference evidence="6" key="3">
    <citation type="submission" date="2025-09" db="UniProtKB">
        <authorList>
            <consortium name="Ensembl"/>
        </authorList>
    </citation>
    <scope>IDENTIFICATION</scope>
</reference>
<accession>H3CDJ7</accession>
<dbReference type="STRING" id="99883.ENSTNIP00000006320"/>
<dbReference type="PANTHER" id="PTHR24252">
    <property type="entry name" value="ACROSIN-RELATED"/>
    <property type="match status" value="1"/>
</dbReference>
<name>H3CDJ7_TETNG</name>
<evidence type="ECO:0000256" key="3">
    <source>
        <dbReference type="ARBA" id="ARBA00022825"/>
    </source>
</evidence>
<keyword evidence="4" id="KW-1015">Disulfide bond</keyword>
<dbReference type="Pfam" id="PF00089">
    <property type="entry name" value="Trypsin"/>
    <property type="match status" value="1"/>
</dbReference>
<evidence type="ECO:0000259" key="5">
    <source>
        <dbReference type="PROSITE" id="PS50240"/>
    </source>
</evidence>
<keyword evidence="7" id="KW-1185">Reference proteome</keyword>
<evidence type="ECO:0000256" key="2">
    <source>
        <dbReference type="ARBA" id="ARBA00022801"/>
    </source>
</evidence>
<dbReference type="GO" id="GO:0004252">
    <property type="term" value="F:serine-type endopeptidase activity"/>
    <property type="evidence" value="ECO:0007669"/>
    <property type="project" value="InterPro"/>
</dbReference>
<dbReference type="CDD" id="cd00190">
    <property type="entry name" value="Tryp_SPc"/>
    <property type="match status" value="1"/>
</dbReference>
<dbReference type="SUPFAM" id="SSF50494">
    <property type="entry name" value="Trypsin-like serine proteases"/>
    <property type="match status" value="1"/>
</dbReference>
<evidence type="ECO:0000256" key="1">
    <source>
        <dbReference type="ARBA" id="ARBA00022670"/>
    </source>
</evidence>
<dbReference type="InterPro" id="IPR043504">
    <property type="entry name" value="Peptidase_S1_PA_chymotrypsin"/>
</dbReference>
<dbReference type="InterPro" id="IPR009003">
    <property type="entry name" value="Peptidase_S1_PA"/>
</dbReference>
<evidence type="ECO:0000256" key="4">
    <source>
        <dbReference type="ARBA" id="ARBA00023157"/>
    </source>
</evidence>
<dbReference type="GeneTree" id="ENSGT00940000158131"/>
<dbReference type="PROSITE" id="PS50240">
    <property type="entry name" value="TRYPSIN_DOM"/>
    <property type="match status" value="1"/>
</dbReference>